<dbReference type="STRING" id="650164.K5VN87"/>
<feature type="region of interest" description="Disordered" evidence="1">
    <location>
        <begin position="65"/>
        <end position="84"/>
    </location>
</feature>
<dbReference type="RefSeq" id="XP_007399231.1">
    <property type="nucleotide sequence ID" value="XM_007399169.1"/>
</dbReference>
<dbReference type="OrthoDB" id="3219836at2759"/>
<keyword evidence="3" id="KW-1185">Reference proteome</keyword>
<name>K5VN87_PHACS</name>
<gene>
    <name evidence="2" type="ORF">PHACADRAFT_261592</name>
</gene>
<dbReference type="AlphaFoldDB" id="K5VN87"/>
<evidence type="ECO:0000313" key="2">
    <source>
        <dbReference type="EMBL" id="EKM52903.1"/>
    </source>
</evidence>
<organism evidence="2 3">
    <name type="scientific">Phanerochaete carnosa (strain HHB-10118-sp)</name>
    <name type="common">White-rot fungus</name>
    <name type="synonym">Peniophora carnosa</name>
    <dbReference type="NCBI Taxonomy" id="650164"/>
    <lineage>
        <taxon>Eukaryota</taxon>
        <taxon>Fungi</taxon>
        <taxon>Dikarya</taxon>
        <taxon>Basidiomycota</taxon>
        <taxon>Agaricomycotina</taxon>
        <taxon>Agaricomycetes</taxon>
        <taxon>Polyporales</taxon>
        <taxon>Phanerochaetaceae</taxon>
        <taxon>Phanerochaete</taxon>
    </lineage>
</organism>
<accession>K5VN87</accession>
<dbReference type="KEGG" id="pco:PHACADRAFT_261592"/>
<dbReference type="HOGENOM" id="CLU_080473_0_0_1"/>
<evidence type="ECO:0000313" key="3">
    <source>
        <dbReference type="Proteomes" id="UP000008370"/>
    </source>
</evidence>
<dbReference type="InParanoid" id="K5VN87"/>
<reference evidence="2 3" key="1">
    <citation type="journal article" date="2012" name="BMC Genomics">
        <title>Comparative genomics of the white-rot fungi, Phanerochaete carnosa and P. chrysosporium, to elucidate the genetic basis of the distinct wood types they colonize.</title>
        <authorList>
            <person name="Suzuki H."/>
            <person name="MacDonald J."/>
            <person name="Syed K."/>
            <person name="Salamov A."/>
            <person name="Hori C."/>
            <person name="Aerts A."/>
            <person name="Henrissat B."/>
            <person name="Wiebenga A."/>
            <person name="vanKuyk P.A."/>
            <person name="Barry K."/>
            <person name="Lindquist E."/>
            <person name="LaButti K."/>
            <person name="Lapidus A."/>
            <person name="Lucas S."/>
            <person name="Coutinho P."/>
            <person name="Gong Y."/>
            <person name="Samejima M."/>
            <person name="Mahadevan R."/>
            <person name="Abou-Zaid M."/>
            <person name="de Vries R.P."/>
            <person name="Igarashi K."/>
            <person name="Yadav J.S."/>
            <person name="Grigoriev I.V."/>
            <person name="Master E.R."/>
        </authorList>
    </citation>
    <scope>NUCLEOTIDE SEQUENCE [LARGE SCALE GENOMIC DNA]</scope>
    <source>
        <strain evidence="2 3">HHB-10118-sp</strain>
    </source>
</reference>
<evidence type="ECO:0000256" key="1">
    <source>
        <dbReference type="SAM" id="MobiDB-lite"/>
    </source>
</evidence>
<dbReference type="EMBL" id="JH930475">
    <property type="protein sequence ID" value="EKM52903.1"/>
    <property type="molecule type" value="Genomic_DNA"/>
</dbReference>
<sequence length="206" mass="21906">MPAPQTLGTTQARRPILEHVNLMMDTFIANASPDELRAAVRGLLSSSSPAVASTFTDVARRRLAQTTSAPLPPPESLFARRPGSGTLAPSAELRGVLTRARMLYGVGLGFASLKVLALPVRAAAHLCWEPGSELEQVFAEIDADVGQALQSAREELDSGRAGNLQAARTALEELKSAVREGQAAVAGWGEAYPFERAAASLEFWKL</sequence>
<dbReference type="Proteomes" id="UP000008370">
    <property type="component" value="Unassembled WGS sequence"/>
</dbReference>
<dbReference type="GeneID" id="18918032"/>
<proteinExistence type="predicted"/>
<protein>
    <submittedName>
        <fullName evidence="2">Uncharacterized protein</fullName>
    </submittedName>
</protein>